<dbReference type="GO" id="GO:0046872">
    <property type="term" value="F:metal ion binding"/>
    <property type="evidence" value="ECO:0007669"/>
    <property type="project" value="UniProtKB-KW"/>
</dbReference>
<dbReference type="PANTHER" id="PTHR45962">
    <property type="entry name" value="N-FATTY-ACYL-AMINO ACID SYNTHASE/HYDROLASE PM20D1"/>
    <property type="match status" value="1"/>
</dbReference>
<reference evidence="8 9" key="1">
    <citation type="submission" date="2019-06" db="EMBL/GenBank/DDBJ databases">
        <authorList>
            <person name="Lee I."/>
            <person name="Jang G.I."/>
            <person name="Hwang C.Y."/>
        </authorList>
    </citation>
    <scope>NUCLEOTIDE SEQUENCE [LARGE SCALE GENOMIC DNA]</scope>
    <source>
        <strain evidence="8 9">PAMC 28131</strain>
    </source>
</reference>
<dbReference type="GO" id="GO:0006508">
    <property type="term" value="P:proteolysis"/>
    <property type="evidence" value="ECO:0007669"/>
    <property type="project" value="UniProtKB-KW"/>
</dbReference>
<evidence type="ECO:0000256" key="6">
    <source>
        <dbReference type="SAM" id="SignalP"/>
    </source>
</evidence>
<sequence length="464" mass="48872">MRTLPLLAALLAATAAPAFAADATEPAFRALYKELVETNTVVNEGSCTKAAGQIAARMKAAGFTDDQLVQFAVPEHPQDGGLVAILPGTDKRSKPILLLAHIDVVAAKREDWQQDPFTLVEKDGYFIARGVADDKAMAAVFADSLIRLKQSGPKLRRTVKLALTCGEETSGAFNGAEWLANNRRELIDAEFALNEGGGGRPKPDGTPELLALQVGEKHYQDFEVTATNPGGHSSRPVPDNAIYDLATALKAVQAYKFPARLNDTTRAFFTAVAPTQPAPVGAAMLAIAKNEKDEAAAALLSGDPMMNAMLRTTCVATQVSAGHAQNALPQRATANVNCRIIPGETVETTLAALQTAINDPAIKVAPKISRNKIAIQPPMSAAVVEPARAVAKKHFPGVPVLPTMVVGATDGPFLSAAGIPVYGVPGILYEADGGGVHGLNERIRVSSVLNGRAYLHDLIIAYAK</sequence>
<keyword evidence="9" id="KW-1185">Reference proteome</keyword>
<proteinExistence type="inferred from homology"/>
<feature type="chain" id="PRO_5021372935" evidence="6">
    <location>
        <begin position="21"/>
        <end position="464"/>
    </location>
</feature>
<dbReference type="Pfam" id="PF01546">
    <property type="entry name" value="Peptidase_M20"/>
    <property type="match status" value="1"/>
</dbReference>
<dbReference type="InterPro" id="IPR036264">
    <property type="entry name" value="Bact_exopeptidase_dim_dom"/>
</dbReference>
<keyword evidence="3" id="KW-0479">Metal-binding</keyword>
<dbReference type="Proteomes" id="UP000319897">
    <property type="component" value="Unassembled WGS sequence"/>
</dbReference>
<dbReference type="InterPro" id="IPR047177">
    <property type="entry name" value="Pept_M20A"/>
</dbReference>
<dbReference type="Gene3D" id="1.10.150.900">
    <property type="match status" value="1"/>
</dbReference>
<dbReference type="InterPro" id="IPR002933">
    <property type="entry name" value="Peptidase_M20"/>
</dbReference>
<evidence type="ECO:0000256" key="3">
    <source>
        <dbReference type="ARBA" id="ARBA00022723"/>
    </source>
</evidence>
<feature type="domain" description="Peptidase M20 dimerisation" evidence="7">
    <location>
        <begin position="215"/>
        <end position="362"/>
    </location>
</feature>
<dbReference type="OrthoDB" id="9809784at2"/>
<keyword evidence="2" id="KW-0645">Protease</keyword>
<organism evidence="8 9">
    <name type="scientific">Sandaracinobacter neustonicus</name>
    <dbReference type="NCBI Taxonomy" id="1715348"/>
    <lineage>
        <taxon>Bacteria</taxon>
        <taxon>Pseudomonadati</taxon>
        <taxon>Pseudomonadota</taxon>
        <taxon>Alphaproteobacteria</taxon>
        <taxon>Sphingomonadales</taxon>
        <taxon>Sphingosinicellaceae</taxon>
        <taxon>Sandaracinobacter</taxon>
    </lineage>
</organism>
<dbReference type="InterPro" id="IPR001261">
    <property type="entry name" value="ArgE/DapE_CS"/>
</dbReference>
<dbReference type="EMBL" id="VFSU01000021">
    <property type="protein sequence ID" value="TPE61794.1"/>
    <property type="molecule type" value="Genomic_DNA"/>
</dbReference>
<dbReference type="RefSeq" id="WP_140927853.1">
    <property type="nucleotide sequence ID" value="NZ_VFSU01000021.1"/>
</dbReference>
<keyword evidence="4 8" id="KW-0378">Hydrolase</keyword>
<evidence type="ECO:0000256" key="2">
    <source>
        <dbReference type="ARBA" id="ARBA00022670"/>
    </source>
</evidence>
<protein>
    <submittedName>
        <fullName evidence="8">M20/M25/M40 family metallo-hydrolase</fullName>
    </submittedName>
</protein>
<evidence type="ECO:0000256" key="1">
    <source>
        <dbReference type="ARBA" id="ARBA00006247"/>
    </source>
</evidence>
<dbReference type="PANTHER" id="PTHR45962:SF1">
    <property type="entry name" value="N-FATTY-ACYL-AMINO ACID SYNTHASE_HYDROLASE PM20D1"/>
    <property type="match status" value="1"/>
</dbReference>
<evidence type="ECO:0000259" key="7">
    <source>
        <dbReference type="Pfam" id="PF07687"/>
    </source>
</evidence>
<dbReference type="AlphaFoldDB" id="A0A501XND1"/>
<dbReference type="PROSITE" id="PS00758">
    <property type="entry name" value="ARGE_DAPE_CPG2_1"/>
    <property type="match status" value="1"/>
</dbReference>
<dbReference type="Gene3D" id="3.30.70.360">
    <property type="match status" value="1"/>
</dbReference>
<dbReference type="NCBIfam" id="NF006596">
    <property type="entry name" value="PRK09133.1"/>
    <property type="match status" value="1"/>
</dbReference>
<comment type="caution">
    <text evidence="8">The sequence shown here is derived from an EMBL/GenBank/DDBJ whole genome shotgun (WGS) entry which is preliminary data.</text>
</comment>
<dbReference type="SUPFAM" id="SSF55031">
    <property type="entry name" value="Bacterial exopeptidase dimerisation domain"/>
    <property type="match status" value="1"/>
</dbReference>
<keyword evidence="5" id="KW-0862">Zinc</keyword>
<evidence type="ECO:0000313" key="8">
    <source>
        <dbReference type="EMBL" id="TPE61794.1"/>
    </source>
</evidence>
<gene>
    <name evidence="8" type="ORF">FJQ54_07805</name>
</gene>
<evidence type="ECO:0000313" key="9">
    <source>
        <dbReference type="Proteomes" id="UP000319897"/>
    </source>
</evidence>
<evidence type="ECO:0000256" key="5">
    <source>
        <dbReference type="ARBA" id="ARBA00022833"/>
    </source>
</evidence>
<dbReference type="Pfam" id="PF07687">
    <property type="entry name" value="M20_dimer"/>
    <property type="match status" value="1"/>
</dbReference>
<feature type="signal peptide" evidence="6">
    <location>
        <begin position="1"/>
        <end position="20"/>
    </location>
</feature>
<name>A0A501XND1_9SPHN</name>
<evidence type="ECO:0000256" key="4">
    <source>
        <dbReference type="ARBA" id="ARBA00022801"/>
    </source>
</evidence>
<dbReference type="InterPro" id="IPR011650">
    <property type="entry name" value="Peptidase_M20_dimer"/>
</dbReference>
<keyword evidence="6" id="KW-0732">Signal</keyword>
<dbReference type="Gene3D" id="3.40.630.10">
    <property type="entry name" value="Zn peptidases"/>
    <property type="match status" value="1"/>
</dbReference>
<comment type="similarity">
    <text evidence="1">Belongs to the peptidase M20A family.</text>
</comment>
<accession>A0A501XND1</accession>
<dbReference type="SUPFAM" id="SSF53187">
    <property type="entry name" value="Zn-dependent exopeptidases"/>
    <property type="match status" value="1"/>
</dbReference>
<dbReference type="GO" id="GO:0008233">
    <property type="term" value="F:peptidase activity"/>
    <property type="evidence" value="ECO:0007669"/>
    <property type="project" value="UniProtKB-KW"/>
</dbReference>